<keyword evidence="3 5" id="KW-0687">Ribonucleoprotein</keyword>
<evidence type="ECO:0000256" key="1">
    <source>
        <dbReference type="ARBA" id="ARBA00006242"/>
    </source>
</evidence>
<dbReference type="CDD" id="cd01425">
    <property type="entry name" value="RPS2"/>
    <property type="match status" value="1"/>
</dbReference>
<dbReference type="NCBIfam" id="TIGR01012">
    <property type="entry name" value="uS2_euk_arch"/>
    <property type="match status" value="1"/>
</dbReference>
<dbReference type="EMBL" id="CP001857">
    <property type="protein sequence ID" value="ADB57999.1"/>
    <property type="molecule type" value="Genomic_DNA"/>
</dbReference>
<dbReference type="PANTHER" id="PTHR11489">
    <property type="entry name" value="40S RIBOSOMAL PROTEIN SA"/>
    <property type="match status" value="1"/>
</dbReference>
<proteinExistence type="inferred from homology"/>
<dbReference type="InterPro" id="IPR005706">
    <property type="entry name" value="Ribosomal_uS2_bac/mit/plastid"/>
</dbReference>
<dbReference type="HAMAP" id="MF_00291_B">
    <property type="entry name" value="Ribosomal_uS2_B"/>
    <property type="match status" value="1"/>
</dbReference>
<dbReference type="GO" id="GO:0006412">
    <property type="term" value="P:translation"/>
    <property type="evidence" value="ECO:0007669"/>
    <property type="project" value="UniProtKB-UniRule"/>
</dbReference>
<dbReference type="OrthoDB" id="371797at2157"/>
<dbReference type="HOGENOM" id="CLU_058171_3_0_2"/>
<dbReference type="Gene3D" id="3.40.50.10490">
    <property type="entry name" value="Glucose-6-phosphate isomerase like protein, domain 1"/>
    <property type="match status" value="1"/>
</dbReference>
<dbReference type="GO" id="GO:0003735">
    <property type="term" value="F:structural constituent of ribosome"/>
    <property type="evidence" value="ECO:0007669"/>
    <property type="project" value="InterPro"/>
</dbReference>
<gene>
    <name evidence="5" type="primary">rps2</name>
    <name evidence="7" type="ordered locus">Arcpr_0938</name>
</gene>
<reference evidence="7 8" key="1">
    <citation type="journal article" date="2010" name="Stand. Genomic Sci.">
        <title>Complete genome sequence of Archaeoglobus profundus type strain (AV18).</title>
        <authorList>
            <person name="von Jan M."/>
            <person name="Lapidus A."/>
            <person name="Del Rio T.G."/>
            <person name="Copeland A."/>
            <person name="Tice H."/>
            <person name="Cheng J.F."/>
            <person name="Lucas S."/>
            <person name="Chen F."/>
            <person name="Nolan M."/>
            <person name="Goodwin L."/>
            <person name="Han C."/>
            <person name="Pitluck S."/>
            <person name="Liolios K."/>
            <person name="Ivanova N."/>
            <person name="Mavromatis K."/>
            <person name="Ovchinnikova G."/>
            <person name="Chertkov O."/>
            <person name="Pati A."/>
            <person name="Chen A."/>
            <person name="Palaniappan K."/>
            <person name="Land M."/>
            <person name="Hauser L."/>
            <person name="Chang Y.J."/>
            <person name="Jeffries C.D."/>
            <person name="Saunders E."/>
            <person name="Brettin T."/>
            <person name="Detter J.C."/>
            <person name="Chain P."/>
            <person name="Eichinger K."/>
            <person name="Huber H."/>
            <person name="Spring S."/>
            <person name="Rohde M."/>
            <person name="Goker M."/>
            <person name="Wirth R."/>
            <person name="Woyke T."/>
            <person name="Bristow J."/>
            <person name="Eisen J.A."/>
            <person name="Markowitz V."/>
            <person name="Hugenholtz P."/>
            <person name="Kyrpides N.C."/>
            <person name="Klenk H.P."/>
        </authorList>
    </citation>
    <scope>NUCLEOTIDE SEQUENCE [LARGE SCALE GENOMIC DNA]</scope>
    <source>
        <strain evidence="8">DSM 5631 / JCM 9629 / NBRC 100127 / Av18</strain>
    </source>
</reference>
<dbReference type="PaxDb" id="572546-Arcpr_0938"/>
<accession>D2RI74</accession>
<evidence type="ECO:0000256" key="5">
    <source>
        <dbReference type="HAMAP-Rule" id="MF_00291"/>
    </source>
</evidence>
<dbReference type="InterPro" id="IPR023454">
    <property type="entry name" value="Ribosomal_uS2_arc"/>
</dbReference>
<keyword evidence="8" id="KW-1185">Reference proteome</keyword>
<evidence type="ECO:0000256" key="2">
    <source>
        <dbReference type="ARBA" id="ARBA00022980"/>
    </source>
</evidence>
<evidence type="ECO:0000256" key="6">
    <source>
        <dbReference type="RuleBase" id="RU003631"/>
    </source>
</evidence>
<dbReference type="eggNOG" id="arCOG04245">
    <property type="taxonomic scope" value="Archaea"/>
</dbReference>
<sequence length="203" mass="22696">MGGVMQGVVEYEYLIPPDEYLAAGVHIGTQIRTGDMKKFIYKVRPDGLYVLDIKKLDERIRIAGKFLARFEPSKILAVSARQYGQKPVMMFARAVGCDYVIGRFIPGTLTNPMLKEYREPDVVIVTDPAIDKQAVEEATRVGIPVVALCDTNNSTANVDLVIPTNNKGRKALALVYWLLAREVLRNRGVEEFPYAVSDFEAEL</sequence>
<evidence type="ECO:0000313" key="8">
    <source>
        <dbReference type="Proteomes" id="UP000001901"/>
    </source>
</evidence>
<evidence type="ECO:0000313" key="7">
    <source>
        <dbReference type="EMBL" id="ADB57999.1"/>
    </source>
</evidence>
<evidence type="ECO:0000256" key="4">
    <source>
        <dbReference type="ARBA" id="ARBA00035256"/>
    </source>
</evidence>
<dbReference type="FunFam" id="3.40.50.10490:FF:000030">
    <property type="entry name" value="30S ribosomal protein S2"/>
    <property type="match status" value="1"/>
</dbReference>
<dbReference type="HAMAP" id="MF_00291_A">
    <property type="entry name" value="Ribosomal_uS2_A"/>
    <property type="match status" value="1"/>
</dbReference>
<dbReference type="InterPro" id="IPR018130">
    <property type="entry name" value="Ribosomal_uS2_CS"/>
</dbReference>
<dbReference type="GO" id="GO:0015935">
    <property type="term" value="C:small ribosomal subunit"/>
    <property type="evidence" value="ECO:0007669"/>
    <property type="project" value="InterPro"/>
</dbReference>
<organism evidence="7 8">
    <name type="scientific">Archaeoglobus profundus (strain DSM 5631 / JCM 9629 / NBRC 100127 / Av18)</name>
    <dbReference type="NCBI Taxonomy" id="572546"/>
    <lineage>
        <taxon>Archaea</taxon>
        <taxon>Methanobacteriati</taxon>
        <taxon>Methanobacteriota</taxon>
        <taxon>Archaeoglobi</taxon>
        <taxon>Archaeoglobales</taxon>
        <taxon>Archaeoglobaceae</taxon>
        <taxon>Archaeoglobus</taxon>
    </lineage>
</organism>
<protein>
    <recommendedName>
        <fullName evidence="4 5">Small ribosomal subunit protein uS2</fullName>
    </recommendedName>
</protein>
<dbReference type="AlphaFoldDB" id="D2RI74"/>
<comment type="similarity">
    <text evidence="1 5 6">Belongs to the universal ribosomal protein uS2 family.</text>
</comment>
<dbReference type="InterPro" id="IPR005707">
    <property type="entry name" value="Ribosomal_uS2_euk/arc"/>
</dbReference>
<dbReference type="PRINTS" id="PR00395">
    <property type="entry name" value="RIBOSOMALS2"/>
</dbReference>
<dbReference type="SUPFAM" id="SSF52313">
    <property type="entry name" value="Ribosomal protein S2"/>
    <property type="match status" value="1"/>
</dbReference>
<dbReference type="Proteomes" id="UP000001901">
    <property type="component" value="Chromosome"/>
</dbReference>
<dbReference type="InterPro" id="IPR001865">
    <property type="entry name" value="Ribosomal_uS2"/>
</dbReference>
<dbReference type="InterPro" id="IPR023591">
    <property type="entry name" value="Ribosomal_uS2_flav_dom_sf"/>
</dbReference>
<dbReference type="Pfam" id="PF00318">
    <property type="entry name" value="Ribosomal_S2"/>
    <property type="match status" value="2"/>
</dbReference>
<name>D2RI74_ARCPA</name>
<dbReference type="PROSITE" id="PS00963">
    <property type="entry name" value="RIBOSOMAL_S2_2"/>
    <property type="match status" value="1"/>
</dbReference>
<dbReference type="KEGG" id="apo:Arcpr_0938"/>
<dbReference type="STRING" id="572546.Arcpr_0938"/>
<keyword evidence="2 5" id="KW-0689">Ribosomal protein</keyword>
<evidence type="ECO:0000256" key="3">
    <source>
        <dbReference type="ARBA" id="ARBA00023274"/>
    </source>
</evidence>